<dbReference type="Proteomes" id="UP000283497">
    <property type="component" value="Unassembled WGS sequence"/>
</dbReference>
<comment type="similarity">
    <text evidence="1">Belongs to the transposase 11 family.</text>
</comment>
<dbReference type="InterPro" id="IPR047952">
    <property type="entry name" value="Transpos_IS4"/>
</dbReference>
<dbReference type="PANTHER" id="PTHR33258">
    <property type="entry name" value="TRANSPOSASE INSL FOR INSERTION SEQUENCE ELEMENT IS186A-RELATED"/>
    <property type="match status" value="1"/>
</dbReference>
<evidence type="ECO:0000256" key="1">
    <source>
        <dbReference type="ARBA" id="ARBA00010075"/>
    </source>
</evidence>
<evidence type="ECO:0000256" key="2">
    <source>
        <dbReference type="ARBA" id="ARBA00022578"/>
    </source>
</evidence>
<dbReference type="EMBL" id="QRNJ01000004">
    <property type="protein sequence ID" value="RHK41678.1"/>
    <property type="molecule type" value="Genomic_DNA"/>
</dbReference>
<feature type="domain" description="Transposase IS4-like" evidence="5">
    <location>
        <begin position="90"/>
        <end position="341"/>
    </location>
</feature>
<dbReference type="GO" id="GO:0006313">
    <property type="term" value="P:DNA transposition"/>
    <property type="evidence" value="ECO:0007669"/>
    <property type="project" value="InterPro"/>
</dbReference>
<comment type="caution">
    <text evidence="6">The sequence shown here is derived from an EMBL/GenBank/DDBJ whole genome shotgun (WGS) entry which is preliminary data.</text>
</comment>
<evidence type="ECO:0000259" key="5">
    <source>
        <dbReference type="Pfam" id="PF01609"/>
    </source>
</evidence>
<evidence type="ECO:0000256" key="3">
    <source>
        <dbReference type="ARBA" id="ARBA00023125"/>
    </source>
</evidence>
<keyword evidence="4" id="KW-0233">DNA recombination</keyword>
<keyword evidence="3" id="KW-0238">DNA-binding</keyword>
<dbReference type="InterPro" id="IPR012337">
    <property type="entry name" value="RNaseH-like_sf"/>
</dbReference>
<dbReference type="GO" id="GO:0004803">
    <property type="term" value="F:transposase activity"/>
    <property type="evidence" value="ECO:0007669"/>
    <property type="project" value="InterPro"/>
</dbReference>
<evidence type="ECO:0000313" key="7">
    <source>
        <dbReference type="Proteomes" id="UP000283497"/>
    </source>
</evidence>
<dbReference type="PANTHER" id="PTHR33258:SF1">
    <property type="entry name" value="TRANSPOSASE INSL FOR INSERTION SEQUENCE ELEMENT IS186A-RELATED"/>
    <property type="match status" value="1"/>
</dbReference>
<protein>
    <submittedName>
        <fullName evidence="6">IS4 family transposase</fullName>
    </submittedName>
</protein>
<dbReference type="NCBIfam" id="NF033592">
    <property type="entry name" value="transpos_IS4_1"/>
    <property type="match status" value="1"/>
</dbReference>
<evidence type="ECO:0000313" key="6">
    <source>
        <dbReference type="EMBL" id="RHK41678.1"/>
    </source>
</evidence>
<dbReference type="AlphaFoldDB" id="A0A415GAN8"/>
<evidence type="ECO:0000256" key="4">
    <source>
        <dbReference type="ARBA" id="ARBA00023172"/>
    </source>
</evidence>
<reference evidence="6 7" key="1">
    <citation type="submission" date="2018-08" db="EMBL/GenBank/DDBJ databases">
        <title>A genome reference for cultivated species of the human gut microbiota.</title>
        <authorList>
            <person name="Zou Y."/>
            <person name="Xue W."/>
            <person name="Luo G."/>
        </authorList>
    </citation>
    <scope>NUCLEOTIDE SEQUENCE [LARGE SCALE GENOMIC DNA]</scope>
    <source>
        <strain evidence="6 7">AF45-14BH</strain>
    </source>
</reference>
<accession>A0A415GAN8</accession>
<dbReference type="GO" id="GO:0003677">
    <property type="term" value="F:DNA binding"/>
    <property type="evidence" value="ECO:0007669"/>
    <property type="project" value="UniProtKB-KW"/>
</dbReference>
<proteinExistence type="inferred from homology"/>
<dbReference type="InterPro" id="IPR002559">
    <property type="entry name" value="Transposase_11"/>
</dbReference>
<dbReference type="SUPFAM" id="SSF53098">
    <property type="entry name" value="Ribonuclease H-like"/>
    <property type="match status" value="1"/>
</dbReference>
<dbReference type="Gene3D" id="3.90.350.10">
    <property type="entry name" value="Transposase Inhibitor Protein From Tn5, Chain A, domain 1"/>
    <property type="match status" value="1"/>
</dbReference>
<dbReference type="RefSeq" id="WP_118313968.1">
    <property type="nucleotide sequence ID" value="NZ_QRNJ01000004.1"/>
</dbReference>
<dbReference type="Pfam" id="PF01609">
    <property type="entry name" value="DDE_Tnp_1"/>
    <property type="match status" value="1"/>
</dbReference>
<organism evidence="6 7">
    <name type="scientific">Anaerobutyricum hallii</name>
    <dbReference type="NCBI Taxonomy" id="39488"/>
    <lineage>
        <taxon>Bacteria</taxon>
        <taxon>Bacillati</taxon>
        <taxon>Bacillota</taxon>
        <taxon>Clostridia</taxon>
        <taxon>Lachnospirales</taxon>
        <taxon>Lachnospiraceae</taxon>
        <taxon>Anaerobutyricum</taxon>
    </lineage>
</organism>
<sequence length="382" mass="46002">MDKHAYLFSKRPGIDFSRRTKLPFGKMLSLIINMQGQSINKELRRYFHYSSQVPKASAFVQQRSKILDRTFEFLFKEFNQCFPSPHRFHGYDILATDGSDFDIPLDPSNPDTFITNCCNTGAFNQYHVSFLFNTFDRRFIDCVIHPRNIYNENTALYDMMKRYHPKNKTIIIADRNYSYFNTIAHFQQSDFYYLIRGKDVYDTNSIFKCCDLPDSEKFDVDISFELTRNQRKKYREHPEQYKCLNSKVLFDFIEPDDRNSLFPVKFRMVKFKLSDDSYEYLLTNLSRDEFSIHDLKELYWKRWKIETAIDKYKYDIGAVNFHSKKREFIIQEIWARMILYNYCILLAFQIPVNHSVKHKYERQISYTDAIDIAENIYIHIRI</sequence>
<keyword evidence="2" id="KW-0815">Transposition</keyword>
<name>A0A415GAN8_9FIRM</name>
<gene>
    <name evidence="6" type="ORF">DW068_02090</name>
</gene>